<dbReference type="AlphaFoldDB" id="A0A0A9DNU3"/>
<name>A0A0A9DNU3_ARUDO</name>
<protein>
    <submittedName>
        <fullName evidence="1">Uncharacterized protein</fullName>
    </submittedName>
</protein>
<organism evidence="1">
    <name type="scientific">Arundo donax</name>
    <name type="common">Giant reed</name>
    <name type="synonym">Donax arundinaceus</name>
    <dbReference type="NCBI Taxonomy" id="35708"/>
    <lineage>
        <taxon>Eukaryota</taxon>
        <taxon>Viridiplantae</taxon>
        <taxon>Streptophyta</taxon>
        <taxon>Embryophyta</taxon>
        <taxon>Tracheophyta</taxon>
        <taxon>Spermatophyta</taxon>
        <taxon>Magnoliopsida</taxon>
        <taxon>Liliopsida</taxon>
        <taxon>Poales</taxon>
        <taxon>Poaceae</taxon>
        <taxon>PACMAD clade</taxon>
        <taxon>Arundinoideae</taxon>
        <taxon>Arundineae</taxon>
        <taxon>Arundo</taxon>
    </lineage>
</organism>
<dbReference type="EMBL" id="GBRH01207661">
    <property type="protein sequence ID" value="JAD90234.1"/>
    <property type="molecule type" value="Transcribed_RNA"/>
</dbReference>
<proteinExistence type="predicted"/>
<reference evidence="1" key="1">
    <citation type="submission" date="2014-09" db="EMBL/GenBank/DDBJ databases">
        <authorList>
            <person name="Magalhaes I.L.F."/>
            <person name="Oliveira U."/>
            <person name="Santos F.R."/>
            <person name="Vidigal T.H.D.A."/>
            <person name="Brescovit A.D."/>
            <person name="Santos A.J."/>
        </authorList>
    </citation>
    <scope>NUCLEOTIDE SEQUENCE</scope>
    <source>
        <tissue evidence="1">Shoot tissue taken approximately 20 cm above the soil surface</tissue>
    </source>
</reference>
<sequence length="79" mass="9182">MMNSLKRPGTEAFNPGQGQEQHQLWEPCELKLMLLLLLVTYRSLSRNFAVRIKPPFERLLSFLGVSLFLRECYSIVVAR</sequence>
<reference evidence="1" key="2">
    <citation type="journal article" date="2015" name="Data Brief">
        <title>Shoot transcriptome of the giant reed, Arundo donax.</title>
        <authorList>
            <person name="Barrero R.A."/>
            <person name="Guerrero F.D."/>
            <person name="Moolhuijzen P."/>
            <person name="Goolsby J.A."/>
            <person name="Tidwell J."/>
            <person name="Bellgard S.E."/>
            <person name="Bellgard M.I."/>
        </authorList>
    </citation>
    <scope>NUCLEOTIDE SEQUENCE</scope>
    <source>
        <tissue evidence="1">Shoot tissue taken approximately 20 cm above the soil surface</tissue>
    </source>
</reference>
<accession>A0A0A9DNU3</accession>
<evidence type="ECO:0000313" key="1">
    <source>
        <dbReference type="EMBL" id="JAD90234.1"/>
    </source>
</evidence>